<sequence>MRTDENKEDIEEDGIASHPDDDLANKAQIQEAITNLYNNVSMKKRLIAVATLILRGKPHLKRQYEPEDLFQEALERIGIGKRKWPKNRVDFPGLVIGVMKSWSFSLEKSKALEDVKVVMEHEFASAAAGDDALNLEEIAIDSMTPIEHLEATQLDIQWESLFVILKSQYQPQELPARILAVVTEDTFETLEEIRLALGVKESDFRNAWKVLMRAATKLEPKE</sequence>
<protein>
    <submittedName>
        <fullName evidence="2">Uncharacterized protein</fullName>
    </submittedName>
</protein>
<accession>A0A1S1U3R0</accession>
<dbReference type="EMBL" id="LFKP01000011">
    <property type="protein sequence ID" value="OHV95087.1"/>
    <property type="molecule type" value="Genomic_DNA"/>
</dbReference>
<evidence type="ECO:0000256" key="1">
    <source>
        <dbReference type="SAM" id="MobiDB-lite"/>
    </source>
</evidence>
<evidence type="ECO:0000313" key="3">
    <source>
        <dbReference type="Proteomes" id="UP000179840"/>
    </source>
</evidence>
<dbReference type="Proteomes" id="UP000179840">
    <property type="component" value="Unassembled WGS sequence"/>
</dbReference>
<reference evidence="2 3" key="1">
    <citation type="submission" date="2015-06" db="EMBL/GenBank/DDBJ databases">
        <title>Draft genome sequencing of a biphenyl-degrading bacterium, Janthinobacterium lividum MEG1.</title>
        <authorList>
            <person name="Shimodaira J."/>
            <person name="Hatta T."/>
        </authorList>
    </citation>
    <scope>NUCLEOTIDE SEQUENCE [LARGE SCALE GENOMIC DNA]</scope>
    <source>
        <strain evidence="2 3">MEG1</strain>
    </source>
</reference>
<comment type="caution">
    <text evidence="2">The sequence shown here is derived from an EMBL/GenBank/DDBJ whole genome shotgun (WGS) entry which is preliminary data.</text>
</comment>
<feature type="compositionally biased region" description="Acidic residues" evidence="1">
    <location>
        <begin position="1"/>
        <end position="14"/>
    </location>
</feature>
<feature type="region of interest" description="Disordered" evidence="1">
    <location>
        <begin position="1"/>
        <end position="21"/>
    </location>
</feature>
<proteinExistence type="predicted"/>
<evidence type="ECO:0000313" key="2">
    <source>
        <dbReference type="EMBL" id="OHV95087.1"/>
    </source>
</evidence>
<dbReference type="AlphaFoldDB" id="A0A1S1U3R0"/>
<name>A0A1S1U3R0_9BURK</name>
<dbReference type="RefSeq" id="WP_071079155.1">
    <property type="nucleotide sequence ID" value="NZ_LFKP01000011.1"/>
</dbReference>
<organism evidence="2 3">
    <name type="scientific">Janthinobacterium lividum</name>
    <dbReference type="NCBI Taxonomy" id="29581"/>
    <lineage>
        <taxon>Bacteria</taxon>
        <taxon>Pseudomonadati</taxon>
        <taxon>Pseudomonadota</taxon>
        <taxon>Betaproteobacteria</taxon>
        <taxon>Burkholderiales</taxon>
        <taxon>Oxalobacteraceae</taxon>
        <taxon>Janthinobacterium</taxon>
    </lineage>
</organism>
<gene>
    <name evidence="2" type="ORF">AKG95_22680</name>
</gene>